<name>A0A0B2A903_9MICO</name>
<evidence type="ECO:0000313" key="4">
    <source>
        <dbReference type="Proteomes" id="UP000031030"/>
    </source>
</evidence>
<keyword evidence="2" id="KW-0472">Membrane</keyword>
<organism evidence="3 4">
    <name type="scientific">Microbacterium mangrovi</name>
    <dbReference type="NCBI Taxonomy" id="1348253"/>
    <lineage>
        <taxon>Bacteria</taxon>
        <taxon>Bacillati</taxon>
        <taxon>Actinomycetota</taxon>
        <taxon>Actinomycetes</taxon>
        <taxon>Micrococcales</taxon>
        <taxon>Microbacteriaceae</taxon>
        <taxon>Microbacterium</taxon>
    </lineage>
</organism>
<dbReference type="Proteomes" id="UP000031030">
    <property type="component" value="Unassembled WGS sequence"/>
</dbReference>
<feature type="transmembrane region" description="Helical" evidence="2">
    <location>
        <begin position="24"/>
        <end position="42"/>
    </location>
</feature>
<dbReference type="EMBL" id="JTDK01000002">
    <property type="protein sequence ID" value="KHK99580.1"/>
    <property type="molecule type" value="Genomic_DNA"/>
</dbReference>
<evidence type="ECO:0000256" key="2">
    <source>
        <dbReference type="SAM" id="Phobius"/>
    </source>
</evidence>
<feature type="compositionally biased region" description="Polar residues" evidence="1">
    <location>
        <begin position="69"/>
        <end position="85"/>
    </location>
</feature>
<proteinExistence type="predicted"/>
<sequence>MLVVCGFLALWLSAFTENEFWIGVIVWSVWGLLAIGLVAGILRRSRSGRRPERPQDPASFDPVQAAYQGRTTPTFPDSADSTSQIVDPPPPDPLVLPDDAKRLDRP</sequence>
<keyword evidence="2" id="KW-0812">Transmembrane</keyword>
<gene>
    <name evidence="3" type="ORF">LK09_02930</name>
</gene>
<feature type="region of interest" description="Disordered" evidence="1">
    <location>
        <begin position="45"/>
        <end position="106"/>
    </location>
</feature>
<dbReference type="AlphaFoldDB" id="A0A0B2A903"/>
<evidence type="ECO:0000256" key="1">
    <source>
        <dbReference type="SAM" id="MobiDB-lite"/>
    </source>
</evidence>
<keyword evidence="4" id="KW-1185">Reference proteome</keyword>
<evidence type="ECO:0000313" key="3">
    <source>
        <dbReference type="EMBL" id="KHK99580.1"/>
    </source>
</evidence>
<reference evidence="3 4" key="1">
    <citation type="submission" date="2014-11" db="EMBL/GenBank/DDBJ databases">
        <title>Genome sequence of Microbacterium mangrovi MUSC 115(T).</title>
        <authorList>
            <person name="Lee L.-H."/>
        </authorList>
    </citation>
    <scope>NUCLEOTIDE SEQUENCE [LARGE SCALE GENOMIC DNA]</scope>
    <source>
        <strain evidence="3 4">MUSC 115</strain>
    </source>
</reference>
<accession>A0A0B2A903</accession>
<protein>
    <submittedName>
        <fullName evidence="3">Uncharacterized protein</fullName>
    </submittedName>
</protein>
<dbReference type="STRING" id="1348253.LK09_02930"/>
<keyword evidence="2" id="KW-1133">Transmembrane helix</keyword>
<comment type="caution">
    <text evidence="3">The sequence shown here is derived from an EMBL/GenBank/DDBJ whole genome shotgun (WGS) entry which is preliminary data.</text>
</comment>